<evidence type="ECO:0000313" key="8">
    <source>
        <dbReference type="Proteomes" id="UP000239549"/>
    </source>
</evidence>
<dbReference type="GO" id="GO:0022857">
    <property type="term" value="F:transmembrane transporter activity"/>
    <property type="evidence" value="ECO:0007669"/>
    <property type="project" value="InterPro"/>
</dbReference>
<feature type="transmembrane region" description="Helical" evidence="6">
    <location>
        <begin position="46"/>
        <end position="66"/>
    </location>
</feature>
<feature type="transmembrane region" description="Helical" evidence="6">
    <location>
        <begin position="269"/>
        <end position="292"/>
    </location>
</feature>
<dbReference type="OrthoDB" id="178667at2"/>
<dbReference type="Proteomes" id="UP000239549">
    <property type="component" value="Unassembled WGS sequence"/>
</dbReference>
<proteinExistence type="predicted"/>
<keyword evidence="3 6" id="KW-0812">Transmembrane</keyword>
<keyword evidence="2" id="KW-1003">Cell membrane</keyword>
<comment type="caution">
    <text evidence="7">The sequence shown here is derived from an EMBL/GenBank/DDBJ whole genome shotgun (WGS) entry which is preliminary data.</text>
</comment>
<dbReference type="PANTHER" id="PTHR42770">
    <property type="entry name" value="AMINO ACID TRANSPORTER-RELATED"/>
    <property type="match status" value="1"/>
</dbReference>
<gene>
    <name evidence="7" type="ORF">DCCM_2989</name>
</gene>
<dbReference type="PIRSF" id="PIRSF006060">
    <property type="entry name" value="AA_transporter"/>
    <property type="match status" value="1"/>
</dbReference>
<accession>A0A2L2XCB0</accession>
<feature type="transmembrane region" description="Helical" evidence="6">
    <location>
        <begin position="117"/>
        <end position="139"/>
    </location>
</feature>
<reference evidence="8" key="1">
    <citation type="submission" date="2018-02" db="EMBL/GenBank/DDBJ databases">
        <title>Genome sequence of Desulfocucumis palustris strain NAW-5.</title>
        <authorList>
            <person name="Watanabe M."/>
            <person name="Kojima H."/>
            <person name="Fukui M."/>
        </authorList>
    </citation>
    <scope>NUCLEOTIDE SEQUENCE [LARGE SCALE GENOMIC DNA]</scope>
    <source>
        <strain evidence="8">NAW-5</strain>
    </source>
</reference>
<comment type="subcellular location">
    <subcellularLocation>
        <location evidence="1">Cell membrane</location>
        <topology evidence="1">Multi-pass membrane protein</topology>
    </subcellularLocation>
</comment>
<feature type="transmembrane region" description="Helical" evidence="6">
    <location>
        <begin position="182"/>
        <end position="202"/>
    </location>
</feature>
<dbReference type="Pfam" id="PF13520">
    <property type="entry name" value="AA_permease_2"/>
    <property type="match status" value="1"/>
</dbReference>
<name>A0A2L2XCB0_9FIRM</name>
<evidence type="ECO:0000313" key="7">
    <source>
        <dbReference type="EMBL" id="GBF33878.1"/>
    </source>
</evidence>
<feature type="transmembrane region" description="Helical" evidence="6">
    <location>
        <begin position="12"/>
        <end position="34"/>
    </location>
</feature>
<feature type="transmembrane region" description="Helical" evidence="6">
    <location>
        <begin position="323"/>
        <end position="341"/>
    </location>
</feature>
<feature type="transmembrane region" description="Helical" evidence="6">
    <location>
        <begin position="151"/>
        <end position="170"/>
    </location>
</feature>
<dbReference type="RefSeq" id="WP_104372209.1">
    <property type="nucleotide sequence ID" value="NZ_BFAV01000123.1"/>
</dbReference>
<protein>
    <submittedName>
        <fullName evidence="7">Amino acid permease</fullName>
    </submittedName>
</protein>
<keyword evidence="5 6" id="KW-0472">Membrane</keyword>
<feature type="transmembrane region" description="Helical" evidence="6">
    <location>
        <begin position="347"/>
        <end position="368"/>
    </location>
</feature>
<evidence type="ECO:0000256" key="6">
    <source>
        <dbReference type="SAM" id="Phobius"/>
    </source>
</evidence>
<evidence type="ECO:0000256" key="2">
    <source>
        <dbReference type="ARBA" id="ARBA00022475"/>
    </source>
</evidence>
<dbReference type="Gene3D" id="1.20.1740.10">
    <property type="entry name" value="Amino acid/polyamine transporter I"/>
    <property type="match status" value="1"/>
</dbReference>
<feature type="transmembrane region" description="Helical" evidence="6">
    <location>
        <begin position="223"/>
        <end position="249"/>
    </location>
</feature>
<evidence type="ECO:0000256" key="3">
    <source>
        <dbReference type="ARBA" id="ARBA00022692"/>
    </source>
</evidence>
<dbReference type="InterPro" id="IPR002293">
    <property type="entry name" value="AA/rel_permease1"/>
</dbReference>
<evidence type="ECO:0000256" key="4">
    <source>
        <dbReference type="ARBA" id="ARBA00022989"/>
    </source>
</evidence>
<keyword evidence="4 6" id="KW-1133">Transmembrane helix</keyword>
<dbReference type="InterPro" id="IPR050367">
    <property type="entry name" value="APC_superfamily"/>
</dbReference>
<evidence type="ECO:0000256" key="1">
    <source>
        <dbReference type="ARBA" id="ARBA00004651"/>
    </source>
</evidence>
<dbReference type="EMBL" id="BFAV01000123">
    <property type="protein sequence ID" value="GBF33878.1"/>
    <property type="molecule type" value="Genomic_DNA"/>
</dbReference>
<evidence type="ECO:0000256" key="5">
    <source>
        <dbReference type="ARBA" id="ARBA00023136"/>
    </source>
</evidence>
<sequence length="427" mass="45947">MVQESVILKRNISWVQGVALTVGAVLGSGVLVLPVLAADLAGPASLLSWLIMGLLTVPLVITLGKLSSRHPDAGGIAAYARQAFGETASAVTGWLFLGTVPIGAPVAALIGANYLGAYLSLNAIEVFIVAAVTLLMAVLLNYRGISLSGRVQLLVVGLIALILLIIIATALPEVDKRAFTPFAPLGWIPVGVAMTVLFWAFVGWEMIGHLAEEFKNPGRDIQISLGVSLVIVNLLYILLAFVIIGTRSYLAEGKIAALTHMASRNMGEFSGAVVAILGFIACYGTIHTYVAGFSRLVFAQSRQGYFHVYFSDLHPVYHTPHRVLLSLLPVFFTVLLIYYGLSVSITVLIQFTSAIFIVLYIIAMASAVKLLKKAVFYRYCAVVSLMVCLGIYGFTGWSGLYPVILGAVGLYLGRRKQRLEQNINNQL</sequence>
<dbReference type="GO" id="GO:0005886">
    <property type="term" value="C:plasma membrane"/>
    <property type="evidence" value="ECO:0007669"/>
    <property type="project" value="UniProtKB-SubCell"/>
</dbReference>
<feature type="transmembrane region" description="Helical" evidence="6">
    <location>
        <begin position="375"/>
        <end position="392"/>
    </location>
</feature>
<feature type="transmembrane region" description="Helical" evidence="6">
    <location>
        <begin position="87"/>
        <end position="111"/>
    </location>
</feature>
<dbReference type="AlphaFoldDB" id="A0A2L2XCB0"/>
<keyword evidence="8" id="KW-1185">Reference proteome</keyword>
<dbReference type="PANTHER" id="PTHR42770:SF13">
    <property type="entry name" value="L-METHIONINE_BRANCHED-CHAIN AMINO ACID EXPORTER YJEH"/>
    <property type="match status" value="1"/>
</dbReference>
<organism evidence="7 8">
    <name type="scientific">Desulfocucumis palustris</name>
    <dbReference type="NCBI Taxonomy" id="1898651"/>
    <lineage>
        <taxon>Bacteria</taxon>
        <taxon>Bacillati</taxon>
        <taxon>Bacillota</taxon>
        <taxon>Clostridia</taxon>
        <taxon>Eubacteriales</taxon>
        <taxon>Desulfocucumaceae</taxon>
        <taxon>Desulfocucumis</taxon>
    </lineage>
</organism>